<dbReference type="Proteomes" id="UP001165960">
    <property type="component" value="Unassembled WGS sequence"/>
</dbReference>
<reference evidence="1" key="1">
    <citation type="submission" date="2022-04" db="EMBL/GenBank/DDBJ databases">
        <title>Genome of the entomopathogenic fungus Entomophthora muscae.</title>
        <authorList>
            <person name="Elya C."/>
            <person name="Lovett B.R."/>
            <person name="Lee E."/>
            <person name="Macias A.M."/>
            <person name="Hajek A.E."/>
            <person name="De Bivort B.L."/>
            <person name="Kasson M.T."/>
            <person name="De Fine Licht H.H."/>
            <person name="Stajich J.E."/>
        </authorList>
    </citation>
    <scope>NUCLEOTIDE SEQUENCE</scope>
    <source>
        <strain evidence="1">Berkeley</strain>
    </source>
</reference>
<evidence type="ECO:0000313" key="2">
    <source>
        <dbReference type="Proteomes" id="UP001165960"/>
    </source>
</evidence>
<proteinExistence type="predicted"/>
<dbReference type="EMBL" id="QTSX02001473">
    <property type="protein sequence ID" value="KAJ9081503.1"/>
    <property type="molecule type" value="Genomic_DNA"/>
</dbReference>
<accession>A0ACC2U3B8</accession>
<comment type="caution">
    <text evidence="1">The sequence shown here is derived from an EMBL/GenBank/DDBJ whole genome shotgun (WGS) entry which is preliminary data.</text>
</comment>
<gene>
    <name evidence="1" type="ORF">DSO57_1014041</name>
</gene>
<organism evidence="1 2">
    <name type="scientific">Entomophthora muscae</name>
    <dbReference type="NCBI Taxonomy" id="34485"/>
    <lineage>
        <taxon>Eukaryota</taxon>
        <taxon>Fungi</taxon>
        <taxon>Fungi incertae sedis</taxon>
        <taxon>Zoopagomycota</taxon>
        <taxon>Entomophthoromycotina</taxon>
        <taxon>Entomophthoromycetes</taxon>
        <taxon>Entomophthorales</taxon>
        <taxon>Entomophthoraceae</taxon>
        <taxon>Entomophthora</taxon>
    </lineage>
</organism>
<protein>
    <submittedName>
        <fullName evidence="1">Uncharacterized protein</fullName>
    </submittedName>
</protein>
<sequence>MKDFANLRKKLENRRLDLDAKLNKLQKAKKEKPELEEDLRVAQVKYDDTLSDVRARMVIIAEADEYHVRDLTLFVESELAYYQKTVEILTPVLASLKEICATPKPKRYLSSDIANSTGTASVGRSLTHSESRRRKDSEGEVASSLSGGSFDDFELRPSPLRQQTGSSTNSDRHSAAPPIPRRNTPKKRVRCLYDFDPADQDELTMAVGDIITVTKEVDEGWWVGEIGSGLQKRSGMFPVNYTELVKEVPSCSSGDNEAWIISGNSGPAFADPEEAHDESPRPSFRRTSTASSSASSNQVTPNHSFSGPPQSNGVTFRESAPARPSGPKPGTVAPSSRSKPPNRTSYMRPPGEAAANMAAAVGEATNPTVTAAACRECGCDDFSANVFKKGSCNNCFHAH</sequence>
<name>A0ACC2U3B8_9FUNG</name>
<evidence type="ECO:0000313" key="1">
    <source>
        <dbReference type="EMBL" id="KAJ9081503.1"/>
    </source>
</evidence>
<keyword evidence="2" id="KW-1185">Reference proteome</keyword>